<dbReference type="OrthoDB" id="2634655at2"/>
<name>A0A5R9KRH7_9BACT</name>
<dbReference type="Gene3D" id="2.60.120.560">
    <property type="entry name" value="Exo-inulinase, domain 1"/>
    <property type="match status" value="1"/>
</dbReference>
<dbReference type="Proteomes" id="UP000306402">
    <property type="component" value="Unassembled WGS sequence"/>
</dbReference>
<keyword evidence="2" id="KW-1185">Reference proteome</keyword>
<protein>
    <recommendedName>
        <fullName evidence="3">DUF1080 domain-containing protein</fullName>
    </recommendedName>
</protein>
<gene>
    <name evidence="1" type="ORF">FEN17_20075</name>
</gene>
<sequence length="474" mass="53339">MKKLFQILFILISIQCFGQKKKEISSAKKTDYSISLTPEKWTFQEGKVTFEDYKGVKAMKLAPRSGQVVLKDVVFKDGTIEYDMEPVLPEFALSVYFHRKDEKEQEIVYLRAGKMGNRLASEGIQYTPYFDGVNMWDMYPEYQAPAMAKAGEWNHIKLVMAGARLQVFLNRAAKPVLDIPKLEGVETQGSIAFEGSSYIANVQVKANETEGLSPLELPDLTDNDGTFLRKWAVTAPQDLPEGSELFTKNLPQASAFTDTITAERRGLVNLTRRFGASKTRRVVWLRTKITAKEAVKMNLHLGLSDEIWVFLNNQMAFTDKNLFAQAMRKYPEGRISINNATAPLNLKAGENDLLIGVANDFYGWGIMARLESVDNITATDEIGSIITLAKEIGNLDVSRYEGNYSSQKVNVKLNFIKKEKLLFVQINAQEPSPLQALGGDKFAFPTANAVFEFLPDTKKMLLRQGSEMEEFVKD</sequence>
<dbReference type="EMBL" id="VCEJ01000005">
    <property type="protein sequence ID" value="TLU98891.1"/>
    <property type="molecule type" value="Genomic_DNA"/>
</dbReference>
<proteinExistence type="predicted"/>
<comment type="caution">
    <text evidence="1">The sequence shown here is derived from an EMBL/GenBank/DDBJ whole genome shotgun (WGS) entry which is preliminary data.</text>
</comment>
<evidence type="ECO:0008006" key="3">
    <source>
        <dbReference type="Google" id="ProtNLM"/>
    </source>
</evidence>
<evidence type="ECO:0000313" key="2">
    <source>
        <dbReference type="Proteomes" id="UP000306402"/>
    </source>
</evidence>
<accession>A0A5R9KRH7</accession>
<evidence type="ECO:0000313" key="1">
    <source>
        <dbReference type="EMBL" id="TLU98891.1"/>
    </source>
</evidence>
<organism evidence="1 2">
    <name type="scientific">Dyadobacter luticola</name>
    <dbReference type="NCBI Taxonomy" id="1979387"/>
    <lineage>
        <taxon>Bacteria</taxon>
        <taxon>Pseudomonadati</taxon>
        <taxon>Bacteroidota</taxon>
        <taxon>Cytophagia</taxon>
        <taxon>Cytophagales</taxon>
        <taxon>Spirosomataceae</taxon>
        <taxon>Dyadobacter</taxon>
    </lineage>
</organism>
<dbReference type="AlphaFoldDB" id="A0A5R9KRH7"/>
<reference evidence="1 2" key="1">
    <citation type="submission" date="2019-05" db="EMBL/GenBank/DDBJ databases">
        <authorList>
            <person name="Qu J.-H."/>
        </authorList>
    </citation>
    <scope>NUCLEOTIDE SEQUENCE [LARGE SCALE GENOMIC DNA]</scope>
    <source>
        <strain evidence="1 2">T17</strain>
    </source>
</reference>
<dbReference type="RefSeq" id="WP_138367181.1">
    <property type="nucleotide sequence ID" value="NZ_VCEJ01000005.1"/>
</dbReference>